<reference evidence="2 3" key="1">
    <citation type="submission" date="2016-01" db="EMBL/GenBank/DDBJ databases">
        <authorList>
            <person name="Oliw E.H."/>
        </authorList>
    </citation>
    <scope>NUCLEOTIDE SEQUENCE [LARGE SCALE GENOMIC DNA]</scope>
    <source>
        <strain evidence="2">LMG 22029</strain>
    </source>
</reference>
<dbReference type="Proteomes" id="UP000054893">
    <property type="component" value="Unassembled WGS sequence"/>
</dbReference>
<organism evidence="2 3">
    <name type="scientific">Caballeronia sordidicola</name>
    <name type="common">Burkholderia sordidicola</name>
    <dbReference type="NCBI Taxonomy" id="196367"/>
    <lineage>
        <taxon>Bacteria</taxon>
        <taxon>Pseudomonadati</taxon>
        <taxon>Pseudomonadota</taxon>
        <taxon>Betaproteobacteria</taxon>
        <taxon>Burkholderiales</taxon>
        <taxon>Burkholderiaceae</taxon>
        <taxon>Caballeronia</taxon>
    </lineage>
</organism>
<protein>
    <submittedName>
        <fullName evidence="2">Uncharacterized protein</fullName>
    </submittedName>
</protein>
<evidence type="ECO:0000256" key="1">
    <source>
        <dbReference type="SAM" id="Phobius"/>
    </source>
</evidence>
<gene>
    <name evidence="2" type="ORF">AWB64_04774</name>
</gene>
<keyword evidence="1" id="KW-0812">Transmembrane</keyword>
<dbReference type="EMBL" id="FCOC02000018">
    <property type="protein sequence ID" value="SAL45018.1"/>
    <property type="molecule type" value="Genomic_DNA"/>
</dbReference>
<feature type="transmembrane region" description="Helical" evidence="1">
    <location>
        <begin position="71"/>
        <end position="87"/>
    </location>
</feature>
<proteinExistence type="predicted"/>
<accession>A0A158HKU2</accession>
<dbReference type="AlphaFoldDB" id="A0A158HKU2"/>
<sequence length="142" mass="15736">MGILKLAIIIATVIGAAKGIQLFNRHCRRRFGHTFFTMRSFWIAAMGINLVWWGIYFWANATLHHTHLSDGLILMGLGVATAAWLVYENVRDTDLVHGIGGTSLQLALFFPLALCSFPLLIIVMVFMVVASFKAGPALFADR</sequence>
<dbReference type="OrthoDB" id="9009248at2"/>
<feature type="transmembrane region" description="Helical" evidence="1">
    <location>
        <begin position="36"/>
        <end position="59"/>
    </location>
</feature>
<name>A0A158HKU2_CABSO</name>
<dbReference type="RefSeq" id="WP_060857848.1">
    <property type="nucleotide sequence ID" value="NZ_FCOC02000018.1"/>
</dbReference>
<evidence type="ECO:0000313" key="3">
    <source>
        <dbReference type="Proteomes" id="UP000054893"/>
    </source>
</evidence>
<keyword evidence="1" id="KW-0472">Membrane</keyword>
<evidence type="ECO:0000313" key="2">
    <source>
        <dbReference type="EMBL" id="SAL45018.1"/>
    </source>
</evidence>
<keyword evidence="1" id="KW-1133">Transmembrane helix</keyword>
<feature type="transmembrane region" description="Helical" evidence="1">
    <location>
        <begin position="108"/>
        <end position="132"/>
    </location>
</feature>
<feature type="transmembrane region" description="Helical" evidence="1">
    <location>
        <begin position="6"/>
        <end position="24"/>
    </location>
</feature>